<dbReference type="InterPro" id="IPR018044">
    <property type="entry name" value="Peptidase_S11"/>
</dbReference>
<evidence type="ECO:0000259" key="16">
    <source>
        <dbReference type="SMART" id="SM00936"/>
    </source>
</evidence>
<proteinExistence type="inferred from homology"/>
<dbReference type="SUPFAM" id="SSF56601">
    <property type="entry name" value="beta-lactamase/transpeptidase-like"/>
    <property type="match status" value="1"/>
</dbReference>
<feature type="active site" evidence="13">
    <location>
        <position position="112"/>
    </location>
</feature>
<dbReference type="InterPro" id="IPR012907">
    <property type="entry name" value="Peptidase_S11_C"/>
</dbReference>
<evidence type="ECO:0000256" key="11">
    <source>
        <dbReference type="ARBA" id="ARBA00023316"/>
    </source>
</evidence>
<feature type="active site" description="Acyl-ester intermediate" evidence="13">
    <location>
        <position position="57"/>
    </location>
</feature>
<evidence type="ECO:0000313" key="18">
    <source>
        <dbReference type="Proteomes" id="UP000076268"/>
    </source>
</evidence>
<dbReference type="Gene3D" id="3.40.710.10">
    <property type="entry name" value="DD-peptidase/beta-lactamase superfamily"/>
    <property type="match status" value="1"/>
</dbReference>
<comment type="pathway">
    <text evidence="2">Cell wall biogenesis; peptidoglycan biosynthesis.</text>
</comment>
<dbReference type="InterPro" id="IPR015956">
    <property type="entry name" value="Peniciliin-bd_prot_C_sf"/>
</dbReference>
<evidence type="ECO:0000256" key="1">
    <source>
        <dbReference type="ARBA" id="ARBA00003217"/>
    </source>
</evidence>
<dbReference type="SMART" id="SM00936">
    <property type="entry name" value="PBP5_C"/>
    <property type="match status" value="1"/>
</dbReference>
<evidence type="ECO:0000256" key="2">
    <source>
        <dbReference type="ARBA" id="ARBA00004752"/>
    </source>
</evidence>
<reference evidence="17 18" key="1">
    <citation type="submission" date="2016-02" db="EMBL/GenBank/DDBJ databases">
        <title>Anaerosporomusa subterraneum gen. nov., sp. nov., a spore-forming obligate anaerobe isolated from saprolite.</title>
        <authorList>
            <person name="Choi J.K."/>
            <person name="Shah M."/>
            <person name="Yee N."/>
        </authorList>
    </citation>
    <scope>NUCLEOTIDE SEQUENCE [LARGE SCALE GENOMIC DNA]</scope>
    <source>
        <strain evidence="17 18">RU4</strain>
    </source>
</reference>
<dbReference type="Gene3D" id="2.60.410.10">
    <property type="entry name" value="D-Ala-D-Ala carboxypeptidase, C-terminal domain"/>
    <property type="match status" value="1"/>
</dbReference>
<dbReference type="SUPFAM" id="SSF69189">
    <property type="entry name" value="Penicillin-binding protein associated domain"/>
    <property type="match status" value="1"/>
</dbReference>
<dbReference type="GO" id="GO:0009002">
    <property type="term" value="F:serine-type D-Ala-D-Ala carboxypeptidase activity"/>
    <property type="evidence" value="ECO:0007669"/>
    <property type="project" value="UniProtKB-EC"/>
</dbReference>
<evidence type="ECO:0000313" key="17">
    <source>
        <dbReference type="EMBL" id="KYZ76885.1"/>
    </source>
</evidence>
<dbReference type="GO" id="GO:0009252">
    <property type="term" value="P:peptidoglycan biosynthetic process"/>
    <property type="evidence" value="ECO:0007669"/>
    <property type="project" value="UniProtKB-UniPathway"/>
</dbReference>
<dbReference type="AlphaFoldDB" id="A0A154BSP1"/>
<keyword evidence="6" id="KW-0645">Protease</keyword>
<comment type="caution">
    <text evidence="17">The sequence shown here is derived from an EMBL/GenBank/DDBJ whole genome shotgun (WGS) entry which is preliminary data.</text>
</comment>
<dbReference type="UniPathway" id="UPA00219"/>
<dbReference type="PANTHER" id="PTHR21581:SF33">
    <property type="entry name" value="D-ALANYL-D-ALANINE CARBOXYPEPTIDASE DACB"/>
    <property type="match status" value="1"/>
</dbReference>
<dbReference type="GO" id="GO:0008360">
    <property type="term" value="P:regulation of cell shape"/>
    <property type="evidence" value="ECO:0007669"/>
    <property type="project" value="UniProtKB-KW"/>
</dbReference>
<comment type="similarity">
    <text evidence="3 15">Belongs to the peptidase S11 family.</text>
</comment>
<keyword evidence="10" id="KW-0573">Peptidoglycan synthesis</keyword>
<dbReference type="InterPro" id="IPR001967">
    <property type="entry name" value="Peptidase_S11_N"/>
</dbReference>
<evidence type="ECO:0000256" key="9">
    <source>
        <dbReference type="ARBA" id="ARBA00022960"/>
    </source>
</evidence>
<dbReference type="Pfam" id="PF07943">
    <property type="entry name" value="PBP5_C"/>
    <property type="match status" value="1"/>
</dbReference>
<comment type="catalytic activity">
    <reaction evidence="12">
        <text>Preferential cleavage: (Ac)2-L-Lys-D-Ala-|-D-Ala. Also transpeptidation of peptidyl-alanyl moieties that are N-acyl substituents of D-alanine.</text>
        <dbReference type="EC" id="3.4.16.4"/>
    </reaction>
</comment>
<evidence type="ECO:0000256" key="12">
    <source>
        <dbReference type="ARBA" id="ARBA00034000"/>
    </source>
</evidence>
<dbReference type="InterPro" id="IPR037167">
    <property type="entry name" value="Peptidase_S11_C_sf"/>
</dbReference>
<organism evidence="17 18">
    <name type="scientific">Anaerosporomusa subterranea</name>
    <dbReference type="NCBI Taxonomy" id="1794912"/>
    <lineage>
        <taxon>Bacteria</taxon>
        <taxon>Bacillati</taxon>
        <taxon>Bacillota</taxon>
        <taxon>Negativicutes</taxon>
        <taxon>Acetonemataceae</taxon>
        <taxon>Anaerosporomusa</taxon>
    </lineage>
</organism>
<sequence>MKFRIVIIGFLTMLTLIIAEPGFANPIIKADAAILMDVKTGQVLWEKKMHKRLAPASTTKILTAIIAIERGQLEADVTVSPRAAATRGSSMYLYPGQTLALRELLEGLMLRSGNDSAVAIAEHIAGSTEEFARIMNEKAAAIGARDSHFINPNGLSAIGHYSSAHDLAVIARYALTNPVFADIVRTRETNIDWLDRRGKEQEKAIRNTNKLLWMFADADGVKTGTTSEAGPCLVASATRDGQKLISVVLHDHERWSDSMRLLQYGFQNFDLVEYGLEGQTLASLPVPNGLFPEVSVILSGTAAIVVKAEDAAATTVEVDLPEIIKAPVFQGQKVGEVIFYTHDKAVKIVDIVADREVEERTVSRIIMNQLTQFYRRLSNWGVL</sequence>
<dbReference type="GO" id="GO:0071555">
    <property type="term" value="P:cell wall organization"/>
    <property type="evidence" value="ECO:0007669"/>
    <property type="project" value="UniProtKB-KW"/>
</dbReference>
<dbReference type="Pfam" id="PF00768">
    <property type="entry name" value="Peptidase_S11"/>
    <property type="match status" value="1"/>
</dbReference>
<evidence type="ECO:0000256" key="10">
    <source>
        <dbReference type="ARBA" id="ARBA00022984"/>
    </source>
</evidence>
<dbReference type="PRINTS" id="PR00725">
    <property type="entry name" value="DADACBPTASE1"/>
</dbReference>
<dbReference type="RefSeq" id="WP_066240441.1">
    <property type="nucleotide sequence ID" value="NZ_LSGP01000016.1"/>
</dbReference>
<accession>A0A154BSP1</accession>
<keyword evidence="7" id="KW-0732">Signal</keyword>
<keyword evidence="9" id="KW-0133">Cell shape</keyword>
<evidence type="ECO:0000256" key="13">
    <source>
        <dbReference type="PIRSR" id="PIRSR618044-1"/>
    </source>
</evidence>
<evidence type="ECO:0000256" key="14">
    <source>
        <dbReference type="PIRSR" id="PIRSR618044-2"/>
    </source>
</evidence>
<dbReference type="STRING" id="1794912.AXX12_18445"/>
<dbReference type="EMBL" id="LSGP01000016">
    <property type="protein sequence ID" value="KYZ76885.1"/>
    <property type="molecule type" value="Genomic_DNA"/>
</dbReference>
<feature type="active site" description="Proton acceptor" evidence="13">
    <location>
        <position position="60"/>
    </location>
</feature>
<name>A0A154BSP1_ANASB</name>
<evidence type="ECO:0000256" key="3">
    <source>
        <dbReference type="ARBA" id="ARBA00007164"/>
    </source>
</evidence>
<evidence type="ECO:0000256" key="15">
    <source>
        <dbReference type="RuleBase" id="RU004016"/>
    </source>
</evidence>
<evidence type="ECO:0000256" key="6">
    <source>
        <dbReference type="ARBA" id="ARBA00022670"/>
    </source>
</evidence>
<dbReference type="OrthoDB" id="9791132at2"/>
<dbReference type="PANTHER" id="PTHR21581">
    <property type="entry name" value="D-ALANYL-D-ALANINE CARBOXYPEPTIDASE"/>
    <property type="match status" value="1"/>
</dbReference>
<comment type="function">
    <text evidence="1">Removes C-terminal D-alanyl residues from sugar-peptide cell wall precursors.</text>
</comment>
<keyword evidence="8" id="KW-0378">Hydrolase</keyword>
<evidence type="ECO:0000256" key="4">
    <source>
        <dbReference type="ARBA" id="ARBA00012448"/>
    </source>
</evidence>
<feature type="binding site" evidence="14">
    <location>
        <position position="222"/>
    </location>
    <ligand>
        <name>substrate</name>
    </ligand>
</feature>
<protein>
    <recommendedName>
        <fullName evidence="4">serine-type D-Ala-D-Ala carboxypeptidase</fullName>
        <ecNumber evidence="4">3.4.16.4</ecNumber>
    </recommendedName>
</protein>
<keyword evidence="11" id="KW-0961">Cell wall biogenesis/degradation</keyword>
<evidence type="ECO:0000256" key="7">
    <source>
        <dbReference type="ARBA" id="ARBA00022729"/>
    </source>
</evidence>
<dbReference type="EC" id="3.4.16.4" evidence="4"/>
<keyword evidence="18" id="KW-1185">Reference proteome</keyword>
<evidence type="ECO:0000256" key="5">
    <source>
        <dbReference type="ARBA" id="ARBA00022645"/>
    </source>
</evidence>
<dbReference type="GO" id="GO:0006508">
    <property type="term" value="P:proteolysis"/>
    <property type="evidence" value="ECO:0007669"/>
    <property type="project" value="UniProtKB-KW"/>
</dbReference>
<gene>
    <name evidence="17" type="ORF">AXX12_18445</name>
</gene>
<dbReference type="InterPro" id="IPR012338">
    <property type="entry name" value="Beta-lactam/transpept-like"/>
</dbReference>
<evidence type="ECO:0000256" key="8">
    <source>
        <dbReference type="ARBA" id="ARBA00022801"/>
    </source>
</evidence>
<feature type="domain" description="Peptidase S11 D-Ala-D-Ala carboxypeptidase A C-terminal" evidence="16">
    <location>
        <begin position="269"/>
        <end position="359"/>
    </location>
</feature>
<dbReference type="Proteomes" id="UP000076268">
    <property type="component" value="Unassembled WGS sequence"/>
</dbReference>
<keyword evidence="5 17" id="KW-0121">Carboxypeptidase</keyword>